<evidence type="ECO:0000313" key="3">
    <source>
        <dbReference type="Proteomes" id="UP000754750"/>
    </source>
</evidence>
<organism evidence="2 3">
    <name type="scientific">Faecalispora sporosphaeroides</name>
    <dbReference type="NCBI Taxonomy" id="1549"/>
    <lineage>
        <taxon>Bacteria</taxon>
        <taxon>Bacillati</taxon>
        <taxon>Bacillota</taxon>
        <taxon>Clostridia</taxon>
        <taxon>Eubacteriales</taxon>
        <taxon>Oscillospiraceae</taxon>
        <taxon>Faecalispora</taxon>
    </lineage>
</organism>
<reference evidence="2" key="1">
    <citation type="submission" date="2019-04" db="EMBL/GenBank/DDBJ databases">
        <title>Evolution of Biomass-Degrading Anaerobic Consortia Revealed by Metagenomics.</title>
        <authorList>
            <person name="Peng X."/>
        </authorList>
    </citation>
    <scope>NUCLEOTIDE SEQUENCE</scope>
    <source>
        <strain evidence="2">SIG551</strain>
    </source>
</reference>
<gene>
    <name evidence="2" type="ORF">E7512_03280</name>
</gene>
<dbReference type="Gene3D" id="2.115.10.20">
    <property type="entry name" value="Glycosyl hydrolase domain, family 43"/>
    <property type="match status" value="1"/>
</dbReference>
<comment type="caution">
    <text evidence="2">The sequence shown here is derived from an EMBL/GenBank/DDBJ whole genome shotgun (WGS) entry which is preliminary data.</text>
</comment>
<dbReference type="SUPFAM" id="SSF50939">
    <property type="entry name" value="Sialidases"/>
    <property type="match status" value="1"/>
</dbReference>
<dbReference type="EMBL" id="SVNY01000001">
    <property type="protein sequence ID" value="MBE6832598.1"/>
    <property type="molecule type" value="Genomic_DNA"/>
</dbReference>
<feature type="chain" id="PRO_5036921404" evidence="1">
    <location>
        <begin position="26"/>
        <end position="420"/>
    </location>
</feature>
<dbReference type="PROSITE" id="PS51257">
    <property type="entry name" value="PROKAR_LIPOPROTEIN"/>
    <property type="match status" value="1"/>
</dbReference>
<sequence>MTNIRRCLATALVAFCTFVSMTAGCAPNPESVGVTEVSNAQEAPQTAVKPADQGTGRRFAAKPAKKPLVDRGSFSSSFLNLQKIYSLAAVPTYDGYNQVTHPKILYFPKRWNGYQYWMSVTPYPFGNDDFENPCIVTSNDGKTWVTPVGLKNPITGVPSDVKIGAHYSDSHLVMCGNKMEMWYRYNKGNPKTRHTDSGTDYYYRTISQDGLNWSVPQLMQKSNKGLISLAVNYEDNRYQFWYTTAQKRLMHAESANGTAWSDPQPCSIELPEGYLPWHQDIIHYQSVYYLLQTGIRQKEYSFALFLSKSTDGIHFTKGVPFYPSDNPVILHNTWLYRSTVYADGDTLRMMISYRLPQKKWYMTSASVSVQQWNDACDLHKPLILPDPTAKAPAQKKEELKPPQKIVPNLAAQTASKKIPA</sequence>
<name>A0A928KPY8_9FIRM</name>
<dbReference type="InterPro" id="IPR036278">
    <property type="entry name" value="Sialidase_sf"/>
</dbReference>
<protein>
    <submittedName>
        <fullName evidence="2">Uncharacterized protein</fullName>
    </submittedName>
</protein>
<dbReference type="RefSeq" id="WP_326839967.1">
    <property type="nucleotide sequence ID" value="NZ_SVNY01000001.1"/>
</dbReference>
<evidence type="ECO:0000256" key="1">
    <source>
        <dbReference type="SAM" id="SignalP"/>
    </source>
</evidence>
<proteinExistence type="predicted"/>
<dbReference type="AlphaFoldDB" id="A0A928KPY8"/>
<evidence type="ECO:0000313" key="2">
    <source>
        <dbReference type="EMBL" id="MBE6832598.1"/>
    </source>
</evidence>
<feature type="signal peptide" evidence="1">
    <location>
        <begin position="1"/>
        <end position="25"/>
    </location>
</feature>
<keyword evidence="1" id="KW-0732">Signal</keyword>
<accession>A0A928KPY8</accession>
<dbReference type="InterPro" id="IPR023296">
    <property type="entry name" value="Glyco_hydro_beta-prop_sf"/>
</dbReference>
<dbReference type="Proteomes" id="UP000754750">
    <property type="component" value="Unassembled WGS sequence"/>
</dbReference>